<dbReference type="CDD" id="cd00075">
    <property type="entry name" value="HATPase"/>
    <property type="match status" value="1"/>
</dbReference>
<dbReference type="Gene3D" id="6.10.340.10">
    <property type="match status" value="1"/>
</dbReference>
<dbReference type="InterPro" id="IPR003661">
    <property type="entry name" value="HisK_dim/P_dom"/>
</dbReference>
<dbReference type="InterPro" id="IPR050428">
    <property type="entry name" value="TCS_sensor_his_kinase"/>
</dbReference>
<feature type="domain" description="Histidine kinase" evidence="15">
    <location>
        <begin position="262"/>
        <end position="490"/>
    </location>
</feature>
<evidence type="ECO:0000256" key="13">
    <source>
        <dbReference type="ARBA" id="ARBA00023136"/>
    </source>
</evidence>
<dbReference type="InterPro" id="IPR036890">
    <property type="entry name" value="HATPase_C_sf"/>
</dbReference>
<evidence type="ECO:0000259" key="16">
    <source>
        <dbReference type="PROSITE" id="PS50885"/>
    </source>
</evidence>
<keyword evidence="4" id="KW-1003">Cell membrane</keyword>
<evidence type="ECO:0000256" key="1">
    <source>
        <dbReference type="ARBA" id="ARBA00000085"/>
    </source>
</evidence>
<dbReference type="CDD" id="cd06225">
    <property type="entry name" value="HAMP"/>
    <property type="match status" value="1"/>
</dbReference>
<proteinExistence type="predicted"/>
<evidence type="ECO:0000256" key="10">
    <source>
        <dbReference type="ARBA" id="ARBA00022840"/>
    </source>
</evidence>
<evidence type="ECO:0000256" key="6">
    <source>
        <dbReference type="ARBA" id="ARBA00022679"/>
    </source>
</evidence>
<dbReference type="EC" id="2.7.13.3" evidence="3"/>
<keyword evidence="12" id="KW-0902">Two-component regulatory system</keyword>
<reference evidence="17" key="2">
    <citation type="journal article" date="2021" name="Data Brief">
        <title>Draft genome sequence data of the facultative, thermophilic, xylanolytic bacterium Paenibacillus sp. strain DA-C8.</title>
        <authorList>
            <person name="Chhe C."/>
            <person name="Uke A."/>
            <person name="Baramee S."/>
            <person name="Ungkulpasvich U."/>
            <person name="Tachaapaikoon C."/>
            <person name="Pason P."/>
            <person name="Waeonukul R."/>
            <person name="Ratanakhanokchai K."/>
            <person name="Kosugi A."/>
        </authorList>
    </citation>
    <scope>NUCLEOTIDE SEQUENCE</scope>
    <source>
        <strain evidence="17">DA-C8</strain>
    </source>
</reference>
<dbReference type="Pfam" id="PF00672">
    <property type="entry name" value="HAMP"/>
    <property type="match status" value="1"/>
</dbReference>
<dbReference type="SUPFAM" id="SSF158472">
    <property type="entry name" value="HAMP domain-like"/>
    <property type="match status" value="1"/>
</dbReference>
<dbReference type="Pfam" id="PF00512">
    <property type="entry name" value="HisKA"/>
    <property type="match status" value="1"/>
</dbReference>
<evidence type="ECO:0000256" key="4">
    <source>
        <dbReference type="ARBA" id="ARBA00022475"/>
    </source>
</evidence>
<dbReference type="Gene3D" id="1.10.287.130">
    <property type="match status" value="1"/>
</dbReference>
<evidence type="ECO:0000313" key="18">
    <source>
        <dbReference type="Proteomes" id="UP000654993"/>
    </source>
</evidence>
<evidence type="ECO:0000256" key="12">
    <source>
        <dbReference type="ARBA" id="ARBA00023012"/>
    </source>
</evidence>
<evidence type="ECO:0000259" key="15">
    <source>
        <dbReference type="PROSITE" id="PS50109"/>
    </source>
</evidence>
<keyword evidence="10" id="KW-0067">ATP-binding</keyword>
<reference evidence="17" key="1">
    <citation type="submission" date="2020-08" db="EMBL/GenBank/DDBJ databases">
        <authorList>
            <person name="Uke A."/>
            <person name="Chhe C."/>
            <person name="Baramee S."/>
            <person name="Kosugi A."/>
        </authorList>
    </citation>
    <scope>NUCLEOTIDE SEQUENCE</scope>
    <source>
        <strain evidence="17">DA-C8</strain>
    </source>
</reference>
<dbReference type="SUPFAM" id="SSF55874">
    <property type="entry name" value="ATPase domain of HSP90 chaperone/DNA topoisomerase II/histidine kinase"/>
    <property type="match status" value="1"/>
</dbReference>
<dbReference type="GO" id="GO:0000155">
    <property type="term" value="F:phosphorelay sensor kinase activity"/>
    <property type="evidence" value="ECO:0007669"/>
    <property type="project" value="InterPro"/>
</dbReference>
<keyword evidence="7 14" id="KW-0812">Transmembrane</keyword>
<keyword evidence="13 14" id="KW-0472">Membrane</keyword>
<dbReference type="PANTHER" id="PTHR45436:SF5">
    <property type="entry name" value="SENSOR HISTIDINE KINASE TRCS"/>
    <property type="match status" value="1"/>
</dbReference>
<dbReference type="InterPro" id="IPR036097">
    <property type="entry name" value="HisK_dim/P_sf"/>
</dbReference>
<dbReference type="AlphaFoldDB" id="A0A916VGJ8"/>
<dbReference type="Proteomes" id="UP000654993">
    <property type="component" value="Unassembled WGS sequence"/>
</dbReference>
<protein>
    <recommendedName>
        <fullName evidence="3">histidine kinase</fullName>
        <ecNumber evidence="3">2.7.13.3</ecNumber>
    </recommendedName>
</protein>
<evidence type="ECO:0000256" key="5">
    <source>
        <dbReference type="ARBA" id="ARBA00022553"/>
    </source>
</evidence>
<dbReference type="EMBL" id="BMAQ01000021">
    <property type="protein sequence ID" value="GFR38601.1"/>
    <property type="molecule type" value="Genomic_DNA"/>
</dbReference>
<evidence type="ECO:0000256" key="9">
    <source>
        <dbReference type="ARBA" id="ARBA00022777"/>
    </source>
</evidence>
<dbReference type="SMART" id="SM00388">
    <property type="entry name" value="HisKA"/>
    <property type="match status" value="1"/>
</dbReference>
<evidence type="ECO:0000256" key="14">
    <source>
        <dbReference type="SAM" id="Phobius"/>
    </source>
</evidence>
<comment type="caution">
    <text evidence="17">The sequence shown here is derived from an EMBL/GenBank/DDBJ whole genome shotgun (WGS) entry which is preliminary data.</text>
</comment>
<dbReference type="FunFam" id="3.30.565.10:FF:000006">
    <property type="entry name" value="Sensor histidine kinase WalK"/>
    <property type="match status" value="1"/>
</dbReference>
<dbReference type="SMART" id="SM00304">
    <property type="entry name" value="HAMP"/>
    <property type="match status" value="1"/>
</dbReference>
<accession>A0A916VGJ8</accession>
<keyword evidence="6" id="KW-0808">Transferase</keyword>
<dbReference type="Pfam" id="PF02518">
    <property type="entry name" value="HATPase_c"/>
    <property type="match status" value="1"/>
</dbReference>
<evidence type="ECO:0000256" key="7">
    <source>
        <dbReference type="ARBA" id="ARBA00022692"/>
    </source>
</evidence>
<keyword evidence="18" id="KW-1185">Reference proteome</keyword>
<sequence length="499" mass="57246">MPIRLKLALWYGGVLAVIMTVFSGTLYFLMYNSIQHQYRSSLQEQTEKVYDRLEYTVRLSLRGWNIDVRLDAQDMFFTENIYLQLINISNRRISMSTNAVEDGVMIPVITENILQHLLTESPYVYTNAEINGLPFIVYNRGIYNNSNQLIGVLQGATYSGHMISLLEELRFVLILSSIAIIIASSSFGWFLSRKALRPIDAVINAANQIESGEDLSKRIPYKGPQDEIGRLIQTINGMLERIQHVYQSMEEAYRRQRRFVSDASHELRTPLTTIRGNVELVEKMWQREEDGEQPISEEVMTLSREAFEDISAETERMSRLVNDLLSLARADAGKVIERVPLPLLPIVEEVVRRAQFLPRSPDVAWRAEDLSPFHDVFVCGNRDYLQQLLFIFIENAFKYTEKGEVVLQVQKTDEQAGIRISDTGIGMDKEEVPMIFERFYRADPSRGKVGGTGLGLSIAKWILDEHEGSVEVYTRKDQGSTFIIWLPIWKGRDNLAEEE</sequence>
<comment type="subcellular location">
    <subcellularLocation>
        <location evidence="2">Cell membrane</location>
        <topology evidence="2">Multi-pass membrane protein</topology>
    </subcellularLocation>
</comment>
<dbReference type="PROSITE" id="PS50109">
    <property type="entry name" value="HIS_KIN"/>
    <property type="match status" value="1"/>
</dbReference>
<evidence type="ECO:0000256" key="2">
    <source>
        <dbReference type="ARBA" id="ARBA00004651"/>
    </source>
</evidence>
<evidence type="ECO:0000256" key="3">
    <source>
        <dbReference type="ARBA" id="ARBA00012438"/>
    </source>
</evidence>
<dbReference type="RefSeq" id="WP_200966837.1">
    <property type="nucleotide sequence ID" value="NZ_BMAQ01000021.1"/>
</dbReference>
<keyword evidence="11 14" id="KW-1133">Transmembrane helix</keyword>
<feature type="domain" description="HAMP" evidence="16">
    <location>
        <begin position="193"/>
        <end position="247"/>
    </location>
</feature>
<comment type="catalytic activity">
    <reaction evidence="1">
        <text>ATP + protein L-histidine = ADP + protein N-phospho-L-histidine.</text>
        <dbReference type="EC" id="2.7.13.3"/>
    </reaction>
</comment>
<feature type="transmembrane region" description="Helical" evidence="14">
    <location>
        <begin position="7"/>
        <end position="30"/>
    </location>
</feature>
<dbReference type="PANTHER" id="PTHR45436">
    <property type="entry name" value="SENSOR HISTIDINE KINASE YKOH"/>
    <property type="match status" value="1"/>
</dbReference>
<evidence type="ECO:0000256" key="8">
    <source>
        <dbReference type="ARBA" id="ARBA00022741"/>
    </source>
</evidence>
<dbReference type="Gene3D" id="3.30.565.10">
    <property type="entry name" value="Histidine kinase-like ATPase, C-terminal domain"/>
    <property type="match status" value="1"/>
</dbReference>
<keyword evidence="9 17" id="KW-0418">Kinase</keyword>
<dbReference type="InterPro" id="IPR003594">
    <property type="entry name" value="HATPase_dom"/>
</dbReference>
<gene>
    <name evidence="17" type="ORF">PRECH8_18970</name>
</gene>
<dbReference type="GO" id="GO:0005524">
    <property type="term" value="F:ATP binding"/>
    <property type="evidence" value="ECO:0007669"/>
    <property type="project" value="UniProtKB-KW"/>
</dbReference>
<keyword evidence="5" id="KW-0597">Phosphoprotein</keyword>
<dbReference type="InterPro" id="IPR004358">
    <property type="entry name" value="Sig_transdc_His_kin-like_C"/>
</dbReference>
<evidence type="ECO:0000313" key="17">
    <source>
        <dbReference type="EMBL" id="GFR38601.1"/>
    </source>
</evidence>
<dbReference type="PROSITE" id="PS50885">
    <property type="entry name" value="HAMP"/>
    <property type="match status" value="1"/>
</dbReference>
<keyword evidence="8" id="KW-0547">Nucleotide-binding</keyword>
<dbReference type="CDD" id="cd00082">
    <property type="entry name" value="HisKA"/>
    <property type="match status" value="1"/>
</dbReference>
<dbReference type="PRINTS" id="PR00344">
    <property type="entry name" value="BCTRLSENSOR"/>
</dbReference>
<dbReference type="InterPro" id="IPR003660">
    <property type="entry name" value="HAMP_dom"/>
</dbReference>
<evidence type="ECO:0000256" key="11">
    <source>
        <dbReference type="ARBA" id="ARBA00022989"/>
    </source>
</evidence>
<dbReference type="GO" id="GO:0005886">
    <property type="term" value="C:plasma membrane"/>
    <property type="evidence" value="ECO:0007669"/>
    <property type="project" value="UniProtKB-SubCell"/>
</dbReference>
<dbReference type="FunFam" id="1.10.287.130:FF:000001">
    <property type="entry name" value="Two-component sensor histidine kinase"/>
    <property type="match status" value="1"/>
</dbReference>
<dbReference type="SMART" id="SM00387">
    <property type="entry name" value="HATPase_c"/>
    <property type="match status" value="1"/>
</dbReference>
<dbReference type="InterPro" id="IPR005467">
    <property type="entry name" value="His_kinase_dom"/>
</dbReference>
<dbReference type="SUPFAM" id="SSF47384">
    <property type="entry name" value="Homodimeric domain of signal transducing histidine kinase"/>
    <property type="match status" value="1"/>
</dbReference>
<organism evidence="17 18">
    <name type="scientific">Insulibacter thermoxylanivorax</name>
    <dbReference type="NCBI Taxonomy" id="2749268"/>
    <lineage>
        <taxon>Bacteria</taxon>
        <taxon>Bacillati</taxon>
        <taxon>Bacillota</taxon>
        <taxon>Bacilli</taxon>
        <taxon>Bacillales</taxon>
        <taxon>Paenibacillaceae</taxon>
        <taxon>Insulibacter</taxon>
    </lineage>
</organism>
<name>A0A916VGJ8_9BACL</name>